<evidence type="ECO:0000313" key="1">
    <source>
        <dbReference type="EMBL" id="SQB36881.1"/>
    </source>
</evidence>
<dbReference type="EMBL" id="UAVY01000007">
    <property type="protein sequence ID" value="SQB36881.1"/>
    <property type="molecule type" value="Genomic_DNA"/>
</dbReference>
<accession>A0A2X2WFR0</accession>
<dbReference type="Proteomes" id="UP000251584">
    <property type="component" value="Unassembled WGS sequence"/>
</dbReference>
<protein>
    <submittedName>
        <fullName evidence="1">Uncharacterized protein</fullName>
    </submittedName>
</protein>
<organism evidence="1 2">
    <name type="scientific">Citrobacter koseri</name>
    <name type="common">Citrobacter diversus</name>
    <dbReference type="NCBI Taxonomy" id="545"/>
    <lineage>
        <taxon>Bacteria</taxon>
        <taxon>Pseudomonadati</taxon>
        <taxon>Pseudomonadota</taxon>
        <taxon>Gammaproteobacteria</taxon>
        <taxon>Enterobacterales</taxon>
        <taxon>Enterobacteriaceae</taxon>
        <taxon>Citrobacter</taxon>
    </lineage>
</organism>
<reference evidence="1 2" key="1">
    <citation type="submission" date="2018-06" db="EMBL/GenBank/DDBJ databases">
        <authorList>
            <consortium name="Pathogen Informatics"/>
            <person name="Doyle S."/>
        </authorList>
    </citation>
    <scope>NUCLEOTIDE SEQUENCE [LARGE SCALE GENOMIC DNA]</scope>
    <source>
        <strain evidence="1 2">NCTC10786</strain>
    </source>
</reference>
<gene>
    <name evidence="1" type="ORF">NCTC10786_03760</name>
</gene>
<evidence type="ECO:0000313" key="2">
    <source>
        <dbReference type="Proteomes" id="UP000251584"/>
    </source>
</evidence>
<sequence>MPLSSSHSTEDLQKVVFFVSNQWSISKPETTLPVWQENTPFIIDKDSGEIFDLGTTWPLEKYLKDYEESKKARS</sequence>
<name>A0A2X2WFR0_CITKO</name>
<dbReference type="AlphaFoldDB" id="A0A2X2WFR0"/>
<proteinExistence type="predicted"/>